<dbReference type="AlphaFoldDB" id="A0AAV4XUA0"/>
<evidence type="ECO:0000256" key="1">
    <source>
        <dbReference type="SAM" id="MobiDB-lite"/>
    </source>
</evidence>
<protein>
    <submittedName>
        <fullName evidence="2">Uncharacterized protein</fullName>
    </submittedName>
</protein>
<sequence>MSNQASCGRAPELLKMPNPPLEGTQKGDVYSFAVIAHEIVVRQGVFYTGNDASPKEIVENVMYGTKSAYRPLIDLDNCDEGVIQVIKSAGQRSLMTGPTSKPSSQS</sequence>
<feature type="region of interest" description="Disordered" evidence="1">
    <location>
        <begin position="1"/>
        <end position="20"/>
    </location>
</feature>
<accession>A0AAV4XUA0</accession>
<dbReference type="Proteomes" id="UP001054945">
    <property type="component" value="Unassembled WGS sequence"/>
</dbReference>
<dbReference type="SUPFAM" id="SSF56112">
    <property type="entry name" value="Protein kinase-like (PK-like)"/>
    <property type="match status" value="1"/>
</dbReference>
<reference evidence="2 3" key="1">
    <citation type="submission" date="2021-06" db="EMBL/GenBank/DDBJ databases">
        <title>Caerostris extrusa draft genome.</title>
        <authorList>
            <person name="Kono N."/>
            <person name="Arakawa K."/>
        </authorList>
    </citation>
    <scope>NUCLEOTIDE SEQUENCE [LARGE SCALE GENOMIC DNA]</scope>
</reference>
<dbReference type="EMBL" id="BPLR01018328">
    <property type="protein sequence ID" value="GIY98722.1"/>
    <property type="molecule type" value="Genomic_DNA"/>
</dbReference>
<dbReference type="Gene3D" id="1.10.510.10">
    <property type="entry name" value="Transferase(Phosphotransferase) domain 1"/>
    <property type="match status" value="1"/>
</dbReference>
<organism evidence="2 3">
    <name type="scientific">Caerostris extrusa</name>
    <name type="common">Bark spider</name>
    <name type="synonym">Caerostris bankana</name>
    <dbReference type="NCBI Taxonomy" id="172846"/>
    <lineage>
        <taxon>Eukaryota</taxon>
        <taxon>Metazoa</taxon>
        <taxon>Ecdysozoa</taxon>
        <taxon>Arthropoda</taxon>
        <taxon>Chelicerata</taxon>
        <taxon>Arachnida</taxon>
        <taxon>Araneae</taxon>
        <taxon>Araneomorphae</taxon>
        <taxon>Entelegynae</taxon>
        <taxon>Araneoidea</taxon>
        <taxon>Araneidae</taxon>
        <taxon>Caerostris</taxon>
    </lineage>
</organism>
<gene>
    <name evidence="2" type="ORF">CEXT_691031</name>
</gene>
<evidence type="ECO:0000313" key="3">
    <source>
        <dbReference type="Proteomes" id="UP001054945"/>
    </source>
</evidence>
<keyword evidence="3" id="KW-1185">Reference proteome</keyword>
<dbReference type="InterPro" id="IPR011009">
    <property type="entry name" value="Kinase-like_dom_sf"/>
</dbReference>
<name>A0AAV4XUA0_CAEEX</name>
<evidence type="ECO:0000313" key="2">
    <source>
        <dbReference type="EMBL" id="GIY98722.1"/>
    </source>
</evidence>
<comment type="caution">
    <text evidence="2">The sequence shown here is derived from an EMBL/GenBank/DDBJ whole genome shotgun (WGS) entry which is preliminary data.</text>
</comment>
<proteinExistence type="predicted"/>